<reference evidence="14 15" key="1">
    <citation type="submission" date="2024-03" db="EMBL/GenBank/DDBJ databases">
        <title>Ignisphaera cupida sp. nov., a hyperthermophilic hydrolytic archaeon from a hot spring of Kamchatka, and proposal of Ignisphaeraceae fam. nov.</title>
        <authorList>
            <person name="Podosokorskaya O.A."/>
            <person name="Elcheninov A.G."/>
            <person name="Maltseva A.I."/>
            <person name="Zayulina K.S."/>
            <person name="Novikov A."/>
            <person name="Merkel A.Y."/>
        </authorList>
    </citation>
    <scope>NUCLEOTIDE SEQUENCE [LARGE SCALE GENOMIC DNA]</scope>
    <source>
        <strain evidence="14 15">38H-sp</strain>
    </source>
</reference>
<dbReference type="RefSeq" id="WP_420069301.1">
    <property type="nucleotide sequence ID" value="NZ_JBCHKQ010000002.1"/>
</dbReference>
<evidence type="ECO:0000256" key="5">
    <source>
        <dbReference type="ARBA" id="ARBA00022694"/>
    </source>
</evidence>
<comment type="similarity">
    <text evidence="3 10 13">Belongs to the IPP transferase family.</text>
</comment>
<keyword evidence="5 10" id="KW-0819">tRNA processing</keyword>
<comment type="catalytic activity">
    <reaction evidence="9 10 11">
        <text>adenosine(37) in tRNA + dimethylallyl diphosphate = N(6)-dimethylallyladenosine(37) in tRNA + diphosphate</text>
        <dbReference type="Rhea" id="RHEA:26482"/>
        <dbReference type="Rhea" id="RHEA-COMP:10162"/>
        <dbReference type="Rhea" id="RHEA-COMP:10375"/>
        <dbReference type="ChEBI" id="CHEBI:33019"/>
        <dbReference type="ChEBI" id="CHEBI:57623"/>
        <dbReference type="ChEBI" id="CHEBI:74411"/>
        <dbReference type="ChEBI" id="CHEBI:74415"/>
        <dbReference type="EC" id="2.5.1.75"/>
    </reaction>
</comment>
<dbReference type="Gene3D" id="1.10.20.140">
    <property type="match status" value="1"/>
</dbReference>
<feature type="site" description="Interaction with substrate tRNA" evidence="10">
    <location>
        <position position="105"/>
    </location>
</feature>
<dbReference type="NCBIfam" id="TIGR00174">
    <property type="entry name" value="miaA"/>
    <property type="match status" value="1"/>
</dbReference>
<dbReference type="InterPro" id="IPR018022">
    <property type="entry name" value="IPT"/>
</dbReference>
<dbReference type="InterPro" id="IPR027417">
    <property type="entry name" value="P-loop_NTPase"/>
</dbReference>
<evidence type="ECO:0000256" key="11">
    <source>
        <dbReference type="RuleBase" id="RU003783"/>
    </source>
</evidence>
<sequence>MKKNNKPIPVVVILGPTGVGKTSLLIDNLYDIAEIISADAYQVYKGLDIGTAKPSLSEQKKLKHHLIDILFPDEQYTVGNFVQLADDCAKEIAARGKIPIVAGGTAYYLRHFIYGLPETPTASPTVRERVKRFIEEHGAQLAWEKLFDIDRQAAEKIGKNDVYRISRALEVIEQTGKKLSSFGVCGERRSQYSFYVLGLMRPREELYQRINLRVDNMFVSGLAEEVEALAREGYTADSPALKAIGYREFFINKGAPLDFIKEEIKKNTRHFAKRQLTFFKRFGDVRWYHPENISVVSDIKDFAEHALTTYLS</sequence>
<comment type="subunit">
    <text evidence="10">Monomer.</text>
</comment>
<dbReference type="GO" id="GO:0052381">
    <property type="term" value="F:tRNA dimethylallyltransferase activity"/>
    <property type="evidence" value="ECO:0007669"/>
    <property type="project" value="UniProtKB-EC"/>
</dbReference>
<evidence type="ECO:0000256" key="7">
    <source>
        <dbReference type="ARBA" id="ARBA00022840"/>
    </source>
</evidence>
<comment type="caution">
    <text evidence="14">The sequence shown here is derived from an EMBL/GenBank/DDBJ whole genome shotgun (WGS) entry which is preliminary data.</text>
</comment>
<keyword evidence="8 10" id="KW-0460">Magnesium</keyword>
<accession>A0ABU9UB24</accession>
<comment type="caution">
    <text evidence="10">Lacks conserved residue(s) required for the propagation of feature annotation.</text>
</comment>
<dbReference type="Pfam" id="PF01715">
    <property type="entry name" value="IPPT"/>
    <property type="match status" value="1"/>
</dbReference>
<feature type="binding site" evidence="10">
    <location>
        <begin position="17"/>
        <end position="22"/>
    </location>
    <ligand>
        <name>substrate</name>
    </ligand>
</feature>
<protein>
    <recommendedName>
        <fullName evidence="10">tRNA dimethylallyltransferase</fullName>
        <ecNumber evidence="10">2.5.1.75</ecNumber>
    </recommendedName>
    <alternativeName>
        <fullName evidence="10">Dimethylallyl diphosphate:tRNA dimethylallyltransferase</fullName>
        <shortName evidence="10">DMAPP:tRNA dimethylallyltransferase</shortName>
        <shortName evidence="10">DMATase</shortName>
    </alternativeName>
    <alternativeName>
        <fullName evidence="10">Isopentenyl-diphosphate:tRNA isopentenyltransferase</fullName>
        <shortName evidence="10">IPP transferase</shortName>
        <shortName evidence="10">IPPT</shortName>
        <shortName evidence="10">IPTase</shortName>
    </alternativeName>
</protein>
<evidence type="ECO:0000256" key="6">
    <source>
        <dbReference type="ARBA" id="ARBA00022741"/>
    </source>
</evidence>
<evidence type="ECO:0000256" key="9">
    <source>
        <dbReference type="ARBA" id="ARBA00049563"/>
    </source>
</evidence>
<evidence type="ECO:0000256" key="10">
    <source>
        <dbReference type="HAMAP-Rule" id="MF_00185"/>
    </source>
</evidence>
<dbReference type="EMBL" id="JBCHKQ010000002">
    <property type="protein sequence ID" value="MEM5947853.1"/>
    <property type="molecule type" value="Genomic_DNA"/>
</dbReference>
<dbReference type="PANTHER" id="PTHR11088:SF60">
    <property type="entry name" value="TRNA DIMETHYLALLYLTRANSFERASE"/>
    <property type="match status" value="1"/>
</dbReference>
<feature type="binding site" evidence="10">
    <location>
        <begin position="15"/>
        <end position="22"/>
    </location>
    <ligand>
        <name>ATP</name>
        <dbReference type="ChEBI" id="CHEBI:30616"/>
    </ligand>
</feature>
<gene>
    <name evidence="10 14" type="primary">miaA</name>
    <name evidence="14" type="ORF">WKV44_04790</name>
</gene>
<feature type="site" description="Interaction with substrate tRNA" evidence="10">
    <location>
        <position position="127"/>
    </location>
</feature>
<keyword evidence="6 10" id="KW-0547">Nucleotide-binding</keyword>
<evidence type="ECO:0000313" key="14">
    <source>
        <dbReference type="EMBL" id="MEM5947853.1"/>
    </source>
</evidence>
<evidence type="ECO:0000313" key="15">
    <source>
        <dbReference type="Proteomes" id="UP001466331"/>
    </source>
</evidence>
<dbReference type="Gene3D" id="3.40.50.300">
    <property type="entry name" value="P-loop containing nucleotide triphosphate hydrolases"/>
    <property type="match status" value="1"/>
</dbReference>
<dbReference type="InterPro" id="IPR039657">
    <property type="entry name" value="Dimethylallyltransferase"/>
</dbReference>
<comment type="function">
    <text evidence="2 10 12">Catalyzes the transfer of a dimethylallyl group onto the adenine at position 37 in tRNAs that read codons beginning with uridine, leading to the formation of N6-(dimethylallyl)adenosine (i(6)A).</text>
</comment>
<dbReference type="Proteomes" id="UP001466331">
    <property type="component" value="Unassembled WGS sequence"/>
</dbReference>
<name>A0ABU9UB24_9SPIR</name>
<organism evidence="14 15">
    <name type="scientific">Rarispira pelagica</name>
    <dbReference type="NCBI Taxonomy" id="3141764"/>
    <lineage>
        <taxon>Bacteria</taxon>
        <taxon>Pseudomonadati</taxon>
        <taxon>Spirochaetota</taxon>
        <taxon>Spirochaetia</taxon>
        <taxon>Winmispirales</taxon>
        <taxon>Winmispiraceae</taxon>
        <taxon>Rarispira</taxon>
    </lineage>
</organism>
<comment type="cofactor">
    <cofactor evidence="1 10">
        <name>Mg(2+)</name>
        <dbReference type="ChEBI" id="CHEBI:18420"/>
    </cofactor>
</comment>
<proteinExistence type="inferred from homology"/>
<dbReference type="SUPFAM" id="SSF52540">
    <property type="entry name" value="P-loop containing nucleoside triphosphate hydrolases"/>
    <property type="match status" value="1"/>
</dbReference>
<keyword evidence="7 10" id="KW-0067">ATP-binding</keyword>
<dbReference type="PANTHER" id="PTHR11088">
    <property type="entry name" value="TRNA DIMETHYLALLYLTRANSFERASE"/>
    <property type="match status" value="1"/>
</dbReference>
<evidence type="ECO:0000256" key="13">
    <source>
        <dbReference type="RuleBase" id="RU003785"/>
    </source>
</evidence>
<dbReference type="HAMAP" id="MF_00185">
    <property type="entry name" value="IPP_trans"/>
    <property type="match status" value="1"/>
</dbReference>
<evidence type="ECO:0000256" key="4">
    <source>
        <dbReference type="ARBA" id="ARBA00022679"/>
    </source>
</evidence>
<evidence type="ECO:0000256" key="2">
    <source>
        <dbReference type="ARBA" id="ARBA00003213"/>
    </source>
</evidence>
<keyword evidence="4 10" id="KW-0808">Transferase</keyword>
<evidence type="ECO:0000256" key="12">
    <source>
        <dbReference type="RuleBase" id="RU003784"/>
    </source>
</evidence>
<evidence type="ECO:0000256" key="8">
    <source>
        <dbReference type="ARBA" id="ARBA00022842"/>
    </source>
</evidence>
<evidence type="ECO:0000256" key="3">
    <source>
        <dbReference type="ARBA" id="ARBA00005842"/>
    </source>
</evidence>
<keyword evidence="15" id="KW-1185">Reference proteome</keyword>
<dbReference type="EC" id="2.5.1.75" evidence="10"/>
<evidence type="ECO:0000256" key="1">
    <source>
        <dbReference type="ARBA" id="ARBA00001946"/>
    </source>
</evidence>